<dbReference type="PANTHER" id="PTHR10974:SF1">
    <property type="entry name" value="FI08016P-RELATED"/>
    <property type="match status" value="1"/>
</dbReference>
<feature type="compositionally biased region" description="Polar residues" evidence="1">
    <location>
        <begin position="126"/>
        <end position="136"/>
    </location>
</feature>
<keyword evidence="2" id="KW-1185">Reference proteome</keyword>
<dbReference type="OrthoDB" id="413313at2759"/>
<feature type="compositionally biased region" description="Basic and acidic residues" evidence="1">
    <location>
        <begin position="100"/>
        <end position="113"/>
    </location>
</feature>
<sequence length="790" mass="89805">MSTTFDTAENKDIKRTTDSSNGATTMQHDDRETGQGAKDLLTTCNPEPAEQLKELREKESNEIRNEPGNGMETLDSYAEIKYSDNDIEKSKRMHSNTVVSKEHDKTQPVKKERDRMQLVATRERNMTQAVRSSSVTHVDHVTESTRNFKPTTKTSLGDSSKATTTESVLPTSYKTKTGSVSYTPTKRPLKSLNSCNLPNLNPWDESIKHLLKDVGFDPRCSSRSESSFYDVIVNRLVLRNNSGTRPVVSLETIHREKNTDNSYYATKETLQMNASADGGYESKPILGSDFFRISYSLKGEYHRKTYYYARVVARQDVVQQSKMIRLKHNLKKGLPLNILMLGIDSTSNANFVRKMPHTLDWLKTEMRSYVLKGYSIVGDATTPALTALLTGERESTLPEGRIGVSGSKHIDEWPWISRLYEKHGYVTLYSEDDPEMSTFHLRLKGFSQPPFHHYMRPFWLAIEDEEMRDETGICSGGVSLVNYTMDYLVSFFEAYKETPKFAMGLLSYLTHAHPNQLSYGDLDVLSMLEKLKSRGNLNDTLLVIFGDHGSRNDDVRNTMQGKLEERLPWLSISVPDWLESEYPDLTAALANNEQIISSPFDVHTTLRHMLAYPEIPKAGSYHSLFTNLSRDRTCQDAGIDEHWCPCLQFTPDDTQRQSVIGSAQAVVDHINKRLTSSPRLKRACHVISLVRIHSVMKYEPNYKVQTFHSTNQKVYNSSPRYRTPTKDDLHYLITMETSPMGALFEATVAITHNDTVVVNPNISRINLYGDQPNCIARTHPYLKKFCVCKA</sequence>
<dbReference type="GeneID" id="116293909"/>
<evidence type="ECO:0000313" key="3">
    <source>
        <dbReference type="RefSeq" id="XP_031557266.1"/>
    </source>
</evidence>
<dbReference type="InterPro" id="IPR004245">
    <property type="entry name" value="DUF229"/>
</dbReference>
<dbReference type="GO" id="GO:0005615">
    <property type="term" value="C:extracellular space"/>
    <property type="evidence" value="ECO:0007669"/>
    <property type="project" value="TreeGrafter"/>
</dbReference>
<accession>A0A6P8HNL1</accession>
<dbReference type="Proteomes" id="UP000515163">
    <property type="component" value="Unplaced"/>
</dbReference>
<dbReference type="FunFam" id="3.40.720.10:FF:000017">
    <property type="entry name" value="Predicted protein"/>
    <property type="match status" value="1"/>
</dbReference>
<feature type="region of interest" description="Disordered" evidence="1">
    <location>
        <begin position="126"/>
        <end position="184"/>
    </location>
</feature>
<evidence type="ECO:0000313" key="2">
    <source>
        <dbReference type="Proteomes" id="UP000515163"/>
    </source>
</evidence>
<dbReference type="PANTHER" id="PTHR10974">
    <property type="entry name" value="FI08016P-RELATED"/>
    <property type="match status" value="1"/>
</dbReference>
<feature type="compositionally biased region" description="Basic and acidic residues" evidence="1">
    <location>
        <begin position="8"/>
        <end position="17"/>
    </location>
</feature>
<dbReference type="InParanoid" id="A0A6P8HNL1"/>
<name>A0A6P8HNL1_ACTTE</name>
<feature type="region of interest" description="Disordered" evidence="1">
    <location>
        <begin position="89"/>
        <end position="113"/>
    </location>
</feature>
<protein>
    <submittedName>
        <fullName evidence="3">Uncharacterized protein LOC116293909</fullName>
    </submittedName>
</protein>
<proteinExistence type="predicted"/>
<dbReference type="CDD" id="cd16021">
    <property type="entry name" value="ALP_like"/>
    <property type="match status" value="1"/>
</dbReference>
<organism evidence="2 3">
    <name type="scientific">Actinia tenebrosa</name>
    <name type="common">Australian red waratah sea anemone</name>
    <dbReference type="NCBI Taxonomy" id="6105"/>
    <lineage>
        <taxon>Eukaryota</taxon>
        <taxon>Metazoa</taxon>
        <taxon>Cnidaria</taxon>
        <taxon>Anthozoa</taxon>
        <taxon>Hexacorallia</taxon>
        <taxon>Actiniaria</taxon>
        <taxon>Actiniidae</taxon>
        <taxon>Actinia</taxon>
    </lineage>
</organism>
<dbReference type="SUPFAM" id="SSF53649">
    <property type="entry name" value="Alkaline phosphatase-like"/>
    <property type="match status" value="1"/>
</dbReference>
<gene>
    <name evidence="3" type="primary">LOC116293909</name>
</gene>
<reference evidence="3" key="1">
    <citation type="submission" date="2025-08" db="UniProtKB">
        <authorList>
            <consortium name="RefSeq"/>
        </authorList>
    </citation>
    <scope>IDENTIFICATION</scope>
    <source>
        <tissue evidence="3">Tentacle</tissue>
    </source>
</reference>
<evidence type="ECO:0000256" key="1">
    <source>
        <dbReference type="SAM" id="MobiDB-lite"/>
    </source>
</evidence>
<feature type="compositionally biased region" description="Polar residues" evidence="1">
    <location>
        <begin position="144"/>
        <end position="184"/>
    </location>
</feature>
<dbReference type="AlphaFoldDB" id="A0A6P8HNL1"/>
<dbReference type="Gene3D" id="3.40.720.10">
    <property type="entry name" value="Alkaline Phosphatase, subunit A"/>
    <property type="match status" value="1"/>
</dbReference>
<dbReference type="RefSeq" id="XP_031557266.1">
    <property type="nucleotide sequence ID" value="XM_031701406.1"/>
</dbReference>
<dbReference type="InterPro" id="IPR017850">
    <property type="entry name" value="Alkaline_phosphatase_core_sf"/>
</dbReference>
<dbReference type="KEGG" id="aten:116293909"/>
<dbReference type="Pfam" id="PF02995">
    <property type="entry name" value="DUF229"/>
    <property type="match status" value="1"/>
</dbReference>
<feature type="region of interest" description="Disordered" evidence="1">
    <location>
        <begin position="1"/>
        <end position="43"/>
    </location>
</feature>